<dbReference type="InterPro" id="IPR000780">
    <property type="entry name" value="CheR_MeTrfase"/>
</dbReference>
<dbReference type="AlphaFoldDB" id="W4V7V0"/>
<name>W4V7V0_9FIRM</name>
<dbReference type="STRING" id="1294263.JCM21531_2819"/>
<dbReference type="InterPro" id="IPR022642">
    <property type="entry name" value="CheR_C"/>
</dbReference>
<dbReference type="Pfam" id="PF01739">
    <property type="entry name" value="CheR"/>
    <property type="match status" value="1"/>
</dbReference>
<evidence type="ECO:0000259" key="1">
    <source>
        <dbReference type="PROSITE" id="PS50123"/>
    </source>
</evidence>
<keyword evidence="3" id="KW-1185">Reference proteome</keyword>
<sequence length="87" mass="10059">MDFSINTTNFFRDPEVFTFLKDRVLLCLDSYSHIKIWSVGCSNGKEPYSLAIILKELGMLHKVQIYATDINPYVIEEQRTACILLVQ</sequence>
<evidence type="ECO:0000313" key="3">
    <source>
        <dbReference type="Proteomes" id="UP000019109"/>
    </source>
</evidence>
<dbReference type="PANTHER" id="PTHR24422">
    <property type="entry name" value="CHEMOTAXIS PROTEIN METHYLTRANSFERASE"/>
    <property type="match status" value="1"/>
</dbReference>
<dbReference type="InterPro" id="IPR029063">
    <property type="entry name" value="SAM-dependent_MTases_sf"/>
</dbReference>
<reference evidence="2" key="1">
    <citation type="journal article" date="2014" name="Genome Announc.">
        <title>Draft Genome Sequence of Clostridium straminisolvens Strain JCM 21531T, Isolated from a Cellulose-Degrading Bacterial Community.</title>
        <authorList>
            <person name="Yuki M."/>
            <person name="Oshima K."/>
            <person name="Suda W."/>
            <person name="Sakamoto M."/>
            <person name="Kitamura K."/>
            <person name="Iida T."/>
            <person name="Hattori M."/>
            <person name="Ohkuma M."/>
        </authorList>
    </citation>
    <scope>NUCLEOTIDE SEQUENCE [LARGE SCALE GENOMIC DNA]</scope>
    <source>
        <strain evidence="2">JCM 21531</strain>
    </source>
</reference>
<dbReference type="RefSeq" id="WP_279379032.1">
    <property type="nucleotide sequence ID" value="NZ_BAVR01000034.1"/>
</dbReference>
<protein>
    <submittedName>
        <fullName evidence="2">Chemotaxis protein methyltransferase CheR</fullName>
    </submittedName>
</protein>
<accession>W4V7V0</accession>
<keyword evidence="2" id="KW-0489">Methyltransferase</keyword>
<feature type="domain" description="CheR-type methyltransferase" evidence="1">
    <location>
        <begin position="1"/>
        <end position="79"/>
    </location>
</feature>
<gene>
    <name evidence="2" type="ORF">JCM21531_2819</name>
</gene>
<dbReference type="Proteomes" id="UP000019109">
    <property type="component" value="Unassembled WGS sequence"/>
</dbReference>
<dbReference type="InterPro" id="IPR050903">
    <property type="entry name" value="Bact_Chemotaxis_MeTrfase"/>
</dbReference>
<dbReference type="PROSITE" id="PS50123">
    <property type="entry name" value="CHER"/>
    <property type="match status" value="1"/>
</dbReference>
<dbReference type="SUPFAM" id="SSF53335">
    <property type="entry name" value="S-adenosyl-L-methionine-dependent methyltransferases"/>
    <property type="match status" value="1"/>
</dbReference>
<comment type="caution">
    <text evidence="2">The sequence shown here is derived from an EMBL/GenBank/DDBJ whole genome shotgun (WGS) entry which is preliminary data.</text>
</comment>
<dbReference type="GO" id="GO:0032259">
    <property type="term" value="P:methylation"/>
    <property type="evidence" value="ECO:0007669"/>
    <property type="project" value="UniProtKB-KW"/>
</dbReference>
<dbReference type="Gene3D" id="3.40.50.150">
    <property type="entry name" value="Vaccinia Virus protein VP39"/>
    <property type="match status" value="1"/>
</dbReference>
<dbReference type="PRINTS" id="PR00996">
    <property type="entry name" value="CHERMTFRASE"/>
</dbReference>
<evidence type="ECO:0000313" key="2">
    <source>
        <dbReference type="EMBL" id="GAE89307.1"/>
    </source>
</evidence>
<keyword evidence="2" id="KW-0808">Transferase</keyword>
<proteinExistence type="predicted"/>
<organism evidence="2 3">
    <name type="scientific">Acetivibrio straminisolvens JCM 21531</name>
    <dbReference type="NCBI Taxonomy" id="1294263"/>
    <lineage>
        <taxon>Bacteria</taxon>
        <taxon>Bacillati</taxon>
        <taxon>Bacillota</taxon>
        <taxon>Clostridia</taxon>
        <taxon>Eubacteriales</taxon>
        <taxon>Oscillospiraceae</taxon>
        <taxon>Acetivibrio</taxon>
    </lineage>
</organism>
<dbReference type="GO" id="GO:0008757">
    <property type="term" value="F:S-adenosylmethionine-dependent methyltransferase activity"/>
    <property type="evidence" value="ECO:0007669"/>
    <property type="project" value="InterPro"/>
</dbReference>
<dbReference type="EMBL" id="BAVR01000034">
    <property type="protein sequence ID" value="GAE89307.1"/>
    <property type="molecule type" value="Genomic_DNA"/>
</dbReference>